<evidence type="ECO:0000313" key="8">
    <source>
        <dbReference type="Proteomes" id="UP000030746"/>
    </source>
</evidence>
<reference evidence="7 8" key="1">
    <citation type="journal article" date="2013" name="Nature">
        <title>Insights into bilaterian evolution from three spiralian genomes.</title>
        <authorList>
            <person name="Simakov O."/>
            <person name="Marletaz F."/>
            <person name="Cho S.J."/>
            <person name="Edsinger-Gonzales E."/>
            <person name="Havlak P."/>
            <person name="Hellsten U."/>
            <person name="Kuo D.H."/>
            <person name="Larsson T."/>
            <person name="Lv J."/>
            <person name="Arendt D."/>
            <person name="Savage R."/>
            <person name="Osoegawa K."/>
            <person name="de Jong P."/>
            <person name="Grimwood J."/>
            <person name="Chapman J.A."/>
            <person name="Shapiro H."/>
            <person name="Aerts A."/>
            <person name="Otillar R.P."/>
            <person name="Terry A.Y."/>
            <person name="Boore J.L."/>
            <person name="Grigoriev I.V."/>
            <person name="Lindberg D.R."/>
            <person name="Seaver E.C."/>
            <person name="Weisblat D.A."/>
            <person name="Putnam N.H."/>
            <person name="Rokhsar D.S."/>
        </authorList>
    </citation>
    <scope>NUCLEOTIDE SEQUENCE [LARGE SCALE GENOMIC DNA]</scope>
</reference>
<feature type="region of interest" description="Disordered" evidence="5">
    <location>
        <begin position="377"/>
        <end position="405"/>
    </location>
</feature>
<feature type="compositionally biased region" description="Acidic residues" evidence="5">
    <location>
        <begin position="179"/>
        <end position="191"/>
    </location>
</feature>
<keyword evidence="4" id="KW-0862">Zinc</keyword>
<evidence type="ECO:0000256" key="2">
    <source>
        <dbReference type="ARBA" id="ARBA00022737"/>
    </source>
</evidence>
<dbReference type="OrthoDB" id="10025028at2759"/>
<dbReference type="GeneID" id="20236709"/>
<dbReference type="KEGG" id="lgi:LOTGIDRAFT_155441"/>
<dbReference type="PANTHER" id="PTHR45736:SF1">
    <property type="entry name" value="WITHOUT CHILDREN, ISOFORM B"/>
    <property type="match status" value="1"/>
</dbReference>
<dbReference type="InterPro" id="IPR051284">
    <property type="entry name" value="ZnF_MYMT-QRICH1"/>
</dbReference>
<dbReference type="OMA" id="QTHICAF"/>
<evidence type="ECO:0000313" key="7">
    <source>
        <dbReference type="EMBL" id="ESO84117.1"/>
    </source>
</evidence>
<feature type="compositionally biased region" description="Basic and acidic residues" evidence="5">
    <location>
        <begin position="152"/>
        <end position="177"/>
    </location>
</feature>
<feature type="compositionally biased region" description="Acidic residues" evidence="5">
    <location>
        <begin position="1"/>
        <end position="16"/>
    </location>
</feature>
<proteinExistence type="predicted"/>
<dbReference type="RefSeq" id="XP_009065244.1">
    <property type="nucleotide sequence ID" value="XM_009066996.1"/>
</dbReference>
<name>V3ZIQ9_LOTGI</name>
<feature type="domain" description="TRASH" evidence="6">
    <location>
        <begin position="497"/>
        <end position="537"/>
    </location>
</feature>
<feature type="compositionally biased region" description="Basic and acidic residues" evidence="5">
    <location>
        <begin position="192"/>
        <end position="244"/>
    </location>
</feature>
<feature type="compositionally biased region" description="Polar residues" evidence="5">
    <location>
        <begin position="377"/>
        <end position="387"/>
    </location>
</feature>
<evidence type="ECO:0000256" key="3">
    <source>
        <dbReference type="ARBA" id="ARBA00022771"/>
    </source>
</evidence>
<accession>V3ZIQ9</accession>
<evidence type="ECO:0000256" key="5">
    <source>
        <dbReference type="SAM" id="MobiDB-lite"/>
    </source>
</evidence>
<feature type="domain" description="TRASH" evidence="6">
    <location>
        <begin position="335"/>
        <end position="370"/>
    </location>
</feature>
<feature type="domain" description="TRASH" evidence="6">
    <location>
        <begin position="558"/>
        <end position="593"/>
    </location>
</feature>
<dbReference type="Pfam" id="PF06467">
    <property type="entry name" value="zf-FCS"/>
    <property type="match status" value="1"/>
</dbReference>
<feature type="compositionally biased region" description="Low complexity" evidence="5">
    <location>
        <begin position="388"/>
        <end position="401"/>
    </location>
</feature>
<keyword evidence="2" id="KW-0677">Repeat</keyword>
<dbReference type="STRING" id="225164.V3ZIQ9"/>
<dbReference type="InterPro" id="IPR011017">
    <property type="entry name" value="TRASH_dom"/>
</dbReference>
<feature type="region of interest" description="Disordered" evidence="5">
    <location>
        <begin position="132"/>
        <end position="256"/>
    </location>
</feature>
<dbReference type="HOGENOM" id="CLU_292147_0_0_1"/>
<feature type="non-terminal residue" evidence="7">
    <location>
        <position position="1044"/>
    </location>
</feature>
<feature type="region of interest" description="Disordered" evidence="5">
    <location>
        <begin position="944"/>
        <end position="966"/>
    </location>
</feature>
<organism evidence="7 8">
    <name type="scientific">Lottia gigantea</name>
    <name type="common">Giant owl limpet</name>
    <dbReference type="NCBI Taxonomy" id="225164"/>
    <lineage>
        <taxon>Eukaryota</taxon>
        <taxon>Metazoa</taxon>
        <taxon>Spiralia</taxon>
        <taxon>Lophotrochozoa</taxon>
        <taxon>Mollusca</taxon>
        <taxon>Gastropoda</taxon>
        <taxon>Patellogastropoda</taxon>
        <taxon>Lottioidea</taxon>
        <taxon>Lottiidae</taxon>
        <taxon>Lottia</taxon>
    </lineage>
</organism>
<dbReference type="SMART" id="SM00746">
    <property type="entry name" value="TRASH"/>
    <property type="match status" value="6"/>
</dbReference>
<evidence type="ECO:0000256" key="4">
    <source>
        <dbReference type="ARBA" id="ARBA00022833"/>
    </source>
</evidence>
<dbReference type="InterPro" id="IPR010507">
    <property type="entry name" value="Znf_MYM"/>
</dbReference>
<keyword evidence="3" id="KW-0863">Zinc-finger</keyword>
<dbReference type="GO" id="GO:0008270">
    <property type="term" value="F:zinc ion binding"/>
    <property type="evidence" value="ECO:0007669"/>
    <property type="project" value="UniProtKB-KW"/>
</dbReference>
<dbReference type="CTD" id="20236709"/>
<dbReference type="Proteomes" id="UP000030746">
    <property type="component" value="Unassembled WGS sequence"/>
</dbReference>
<evidence type="ECO:0000256" key="1">
    <source>
        <dbReference type="ARBA" id="ARBA00022723"/>
    </source>
</evidence>
<dbReference type="AlphaFoldDB" id="V3ZIQ9"/>
<dbReference type="EMBL" id="KB203566">
    <property type="protein sequence ID" value="ESO84117.1"/>
    <property type="molecule type" value="Genomic_DNA"/>
</dbReference>
<keyword evidence="8" id="KW-1185">Reference proteome</keyword>
<feature type="domain" description="TRASH" evidence="6">
    <location>
        <begin position="600"/>
        <end position="639"/>
    </location>
</feature>
<keyword evidence="1" id="KW-0479">Metal-binding</keyword>
<evidence type="ECO:0000259" key="6">
    <source>
        <dbReference type="SMART" id="SM00746"/>
    </source>
</evidence>
<dbReference type="Pfam" id="PF24900">
    <property type="entry name" value="TRASH_ZMYM4"/>
    <property type="match status" value="1"/>
</dbReference>
<gene>
    <name evidence="7" type="ORF">LOTGIDRAFT_155441</name>
</gene>
<feature type="domain" description="TRASH" evidence="6">
    <location>
        <begin position="693"/>
        <end position="729"/>
    </location>
</feature>
<sequence>MEEAEENKEVLTEEENSLNLNDGNSDGRFTENNPQEKCDLLETTSEAMTKDNEEKVDPCQANDVPEAGIETNKASPSENVDIPLTDIKTDELQQVDNPDFVEELSSSLSIQKDASELLASIQEGAASLTLPDMLPATESLDDGASVSPETCGADKARECDSADKPPDSADDTRKTEATIETDEITKDEDVDVDKPTEDKTCDPEDGESVKKSDSVTRVEMETEEKKDESEEKEKPKEIKGHAKDEDSDPDVSIIEKEEVKEVVNLIDDDDDDDDEISLKKVVSKPEPIVKQSSNDMGLQIASVTSGATMPVDDKPAPPAPAPAKPKSKLKQPQTCIVCGKVGRCKYNIKRNEEIKHLCDEPCFVKFKANPTMYLKSSKQQQAEANQTAAKAPPAKSAEKLATNGQQKSKQSVKTCHVCQLMNISKNKPFCCWHGLDFCDEGCLQKFQNSLNTSCSLCTEVIPIQNRGLYVFKISNTDIRTLCTQKCLTEFRNMIRLCTYCNKDLSNCPDSFSAPVGTQKTFQEFCSQGCMTKYEKDMTAPDVEITTITPGTQSKLSPCAVCSKNAVPLHTVKLNNVVNKLCSAPCLQAFQYANKLTLNKCENCGKVCASEQTKSFFIQYEGNQKKFCSDRCVEIFRNANQKVVPCGWCGSKKRNFDMIERVDSNNKYQLFCTLNCLSLYRVNLQAKSNLCVCCDHCRKYTPAQYHLTMSDASVRNFCSYNCVMAFQKQFTSGSTSAITPNTSVKNKSNNRATGTSGKQTTTAASSTNVPIISNVVSLAPAAGQKQQVNIRNTSQVPVVIGGQKGTTIQTTTTGTQPIQQQIIVQPPAPKVMKNKSLLCKPFVQTKATSCRPSTQNKKIGTDEEPPPKPVIIPVPVPIYVPTPLAMYSTTTPQFYPVPIPIPVPIFIPTTKKSASKILKQIKEIQNRIPADPLEAELLMMAEAVAGDKGSSDSDSDSDKGADDLPAFDEIETASPIVNKGKEGEEDMLQMALRVADEITEPIMDLEDNVQPVAVKTEPPPKPTRQYIPDDDDPIYSPPANTRQKR</sequence>
<feature type="domain" description="TRASH" evidence="6">
    <location>
        <begin position="645"/>
        <end position="683"/>
    </location>
</feature>
<feature type="region of interest" description="Disordered" evidence="5">
    <location>
        <begin position="305"/>
        <end position="327"/>
    </location>
</feature>
<dbReference type="PANTHER" id="PTHR45736">
    <property type="entry name" value="ZINC FINGER MYM-TYPE PROTEIN"/>
    <property type="match status" value="1"/>
</dbReference>
<feature type="region of interest" description="Disordered" evidence="5">
    <location>
        <begin position="733"/>
        <end position="763"/>
    </location>
</feature>
<feature type="region of interest" description="Disordered" evidence="5">
    <location>
        <begin position="1"/>
        <end position="37"/>
    </location>
</feature>
<feature type="region of interest" description="Disordered" evidence="5">
    <location>
        <begin position="1001"/>
        <end position="1044"/>
    </location>
</feature>
<protein>
    <recommendedName>
        <fullName evidence="6">TRASH domain-containing protein</fullName>
    </recommendedName>
</protein>